<proteinExistence type="predicted"/>
<feature type="domain" description="N-acetyltransferase" evidence="1">
    <location>
        <begin position="18"/>
        <end position="174"/>
    </location>
</feature>
<dbReference type="Pfam" id="PF13302">
    <property type="entry name" value="Acetyltransf_3"/>
    <property type="match status" value="1"/>
</dbReference>
<sequence>MGIETAFLDFPLLETDRLLLREIRLSDAPNMYSYFSKDEVTEYYDLESFTSEKQAEDLIHRFHQRYSERKQIRWAITLKDNDQLIGTCGFHAIEEEHYKAEIGYELHPNFWGQGIMTEVITAVIHYGFNNMLLNRIEAFYDPRNGSSGRVLEKNGFIFEGVLKKRYFEKGKFVDAAISAILKDKIR</sequence>
<protein>
    <submittedName>
        <fullName evidence="2">Acetyltransferase</fullName>
    </submittedName>
</protein>
<reference evidence="2 3" key="1">
    <citation type="submission" date="2015-09" db="EMBL/GenBank/DDBJ databases">
        <title>Genome sequencing project for genomic taxonomy and phylogenomics of Bacillus-like bacteria.</title>
        <authorList>
            <person name="Liu B."/>
            <person name="Wang J."/>
            <person name="Zhu Y."/>
            <person name="Liu G."/>
            <person name="Chen Q."/>
            <person name="Chen Z."/>
            <person name="Lan J."/>
            <person name="Che J."/>
            <person name="Ge C."/>
            <person name="Shi H."/>
            <person name="Pan Z."/>
            <person name="Liu X."/>
        </authorList>
    </citation>
    <scope>NUCLEOTIDE SEQUENCE [LARGE SCALE GENOMIC DNA]</scope>
    <source>
        <strain evidence="2 3">FJAT-18043</strain>
    </source>
</reference>
<dbReference type="PANTHER" id="PTHR43792">
    <property type="entry name" value="GNAT FAMILY, PUTATIVE (AFU_ORTHOLOGUE AFUA_3G00765)-RELATED-RELATED"/>
    <property type="match status" value="1"/>
</dbReference>
<dbReference type="GO" id="GO:0008999">
    <property type="term" value="F:protein-N-terminal-alanine acetyltransferase activity"/>
    <property type="evidence" value="ECO:0007669"/>
    <property type="project" value="TreeGrafter"/>
</dbReference>
<dbReference type="GO" id="GO:0005737">
    <property type="term" value="C:cytoplasm"/>
    <property type="evidence" value="ECO:0007669"/>
    <property type="project" value="TreeGrafter"/>
</dbReference>
<dbReference type="PANTHER" id="PTHR43792:SF9">
    <property type="entry name" value="RIBOSOMAL-PROTEIN-ALANINE ACETYLTRANSFERASE"/>
    <property type="match status" value="1"/>
</dbReference>
<keyword evidence="2" id="KW-0808">Transferase</keyword>
<evidence type="ECO:0000313" key="2">
    <source>
        <dbReference type="EMBL" id="KQL20945.1"/>
    </source>
</evidence>
<comment type="caution">
    <text evidence="2">The sequence shown here is derived from an EMBL/GenBank/DDBJ whole genome shotgun (WGS) entry which is preliminary data.</text>
</comment>
<dbReference type="SUPFAM" id="SSF55729">
    <property type="entry name" value="Acyl-CoA N-acyltransferases (Nat)"/>
    <property type="match status" value="1"/>
</dbReference>
<dbReference type="STRING" id="1637975.AN957_21745"/>
<dbReference type="PATRIC" id="fig|1637975.4.peg.4313"/>
<evidence type="ECO:0000259" key="1">
    <source>
        <dbReference type="PROSITE" id="PS51186"/>
    </source>
</evidence>
<gene>
    <name evidence="2" type="ORF">AN957_21745</name>
</gene>
<dbReference type="RefSeq" id="WP_053474617.1">
    <property type="nucleotide sequence ID" value="NZ_CP041305.1"/>
</dbReference>
<accession>A0A0Q3QS11</accession>
<dbReference type="CDD" id="cd04301">
    <property type="entry name" value="NAT_SF"/>
    <property type="match status" value="1"/>
</dbReference>
<dbReference type="AlphaFoldDB" id="A0A0Q3QS11"/>
<keyword evidence="3" id="KW-1185">Reference proteome</keyword>
<dbReference type="PROSITE" id="PS51186">
    <property type="entry name" value="GNAT"/>
    <property type="match status" value="1"/>
</dbReference>
<dbReference type="InterPro" id="IPR016181">
    <property type="entry name" value="Acyl_CoA_acyltransferase"/>
</dbReference>
<dbReference type="Proteomes" id="UP000050996">
    <property type="component" value="Unassembled WGS sequence"/>
</dbReference>
<dbReference type="EMBL" id="LJIX01000006">
    <property type="protein sequence ID" value="KQL20945.1"/>
    <property type="molecule type" value="Genomic_DNA"/>
</dbReference>
<evidence type="ECO:0000313" key="3">
    <source>
        <dbReference type="Proteomes" id="UP000050996"/>
    </source>
</evidence>
<dbReference type="InterPro" id="IPR000182">
    <property type="entry name" value="GNAT_dom"/>
</dbReference>
<dbReference type="InterPro" id="IPR051531">
    <property type="entry name" value="N-acetyltransferase"/>
</dbReference>
<name>A0A0Q3QS11_9BACI</name>
<organism evidence="2 3">
    <name type="scientific">Cytobacillus solani</name>
    <dbReference type="NCBI Taxonomy" id="1637975"/>
    <lineage>
        <taxon>Bacteria</taxon>
        <taxon>Bacillati</taxon>
        <taxon>Bacillota</taxon>
        <taxon>Bacilli</taxon>
        <taxon>Bacillales</taxon>
        <taxon>Bacillaceae</taxon>
        <taxon>Cytobacillus</taxon>
    </lineage>
</organism>
<dbReference type="Gene3D" id="3.40.630.30">
    <property type="match status" value="1"/>
</dbReference>